<gene>
    <name evidence="2" type="ORF">F9958_01815</name>
</gene>
<name>A0A7J5LH92_BACSE</name>
<reference evidence="2 3" key="1">
    <citation type="journal article" date="2019" name="Nat. Med.">
        <title>A library of human gut bacterial isolates paired with longitudinal multiomics data enables mechanistic microbiome research.</title>
        <authorList>
            <person name="Poyet M."/>
            <person name="Groussin M."/>
            <person name="Gibbons S.M."/>
            <person name="Avila-Pacheco J."/>
            <person name="Jiang X."/>
            <person name="Kearney S.M."/>
            <person name="Perrotta A.R."/>
            <person name="Berdy B."/>
            <person name="Zhao S."/>
            <person name="Lieberman T.D."/>
            <person name="Swanson P.K."/>
            <person name="Smith M."/>
            <person name="Roesemann S."/>
            <person name="Alexander J.E."/>
            <person name="Rich S.A."/>
            <person name="Livny J."/>
            <person name="Vlamakis H."/>
            <person name="Clish C."/>
            <person name="Bullock K."/>
            <person name="Deik A."/>
            <person name="Scott J."/>
            <person name="Pierce K.A."/>
            <person name="Xavier R.J."/>
            <person name="Alm E.J."/>
        </authorList>
    </citation>
    <scope>NUCLEOTIDE SEQUENCE [LARGE SCALE GENOMIC DNA]</scope>
    <source>
        <strain evidence="2 3">BIOML-A6</strain>
    </source>
</reference>
<keyword evidence="1" id="KW-1133">Transmembrane helix</keyword>
<evidence type="ECO:0000313" key="2">
    <source>
        <dbReference type="EMBL" id="KAB5316529.1"/>
    </source>
</evidence>
<evidence type="ECO:0000313" key="3">
    <source>
        <dbReference type="Proteomes" id="UP000467334"/>
    </source>
</evidence>
<feature type="transmembrane region" description="Helical" evidence="1">
    <location>
        <begin position="250"/>
        <end position="267"/>
    </location>
</feature>
<sequence>MSYPKNQSITTENLTFSPPPTNLLRTKIFWIGVKILYQNKRAISHMPNFDLDYLIINIILLSCFAYCGNRISKGAPYKSATLPCILLFTLVQGCRYMRGNDYQHYIEVFNGDTPDTTGFLFIGINDTAKLLGFNAYSVFLIYSFVFILCATHFLKEYKAYAKWIFPLFIMAYMQFEEYMIRQAFSYSFFFLYMNSLFKIKPKSVKHIWRKNKKSIFLCIFWGIICLNIHSANIVNILIVTGLYIFMHKPLHYSITIPIYLLCVYVLPKIFDFSILQPILDIFSRHNELASAYAENSSKWFSSEGMNELYTRNVAVQAIEALGTSTLLYLGYKTILCHRVGQSINATLFNSFFIGISILSLFRNLEILNRIGQVLAYSWIFPVSLVLHYKTPRWSKFDKLVSIFLVWFAYEFLKYLFFPPTDKTAFIWDAPFTVSFF</sequence>
<feature type="transmembrane region" description="Helical" evidence="1">
    <location>
        <begin position="179"/>
        <end position="197"/>
    </location>
</feature>
<accession>A0A7J5LH92</accession>
<feature type="transmembrane region" description="Helical" evidence="1">
    <location>
        <begin position="218"/>
        <end position="244"/>
    </location>
</feature>
<dbReference type="Pfam" id="PF14897">
    <property type="entry name" value="EpsG"/>
    <property type="match status" value="1"/>
</dbReference>
<feature type="transmembrane region" description="Helical" evidence="1">
    <location>
        <begin position="370"/>
        <end position="387"/>
    </location>
</feature>
<dbReference type="RefSeq" id="WP_117899397.1">
    <property type="nucleotide sequence ID" value="NZ_CP081913.1"/>
</dbReference>
<keyword evidence="1" id="KW-0472">Membrane</keyword>
<keyword evidence="1" id="KW-0812">Transmembrane</keyword>
<feature type="transmembrane region" description="Helical" evidence="1">
    <location>
        <begin position="399"/>
        <end position="417"/>
    </location>
</feature>
<comment type="caution">
    <text evidence="2">The sequence shown here is derived from an EMBL/GenBank/DDBJ whole genome shotgun (WGS) entry which is preliminary data.</text>
</comment>
<protein>
    <recommendedName>
        <fullName evidence="4">EpsG family protein</fullName>
    </recommendedName>
</protein>
<evidence type="ECO:0000256" key="1">
    <source>
        <dbReference type="SAM" id="Phobius"/>
    </source>
</evidence>
<evidence type="ECO:0008006" key="4">
    <source>
        <dbReference type="Google" id="ProtNLM"/>
    </source>
</evidence>
<proteinExistence type="predicted"/>
<dbReference type="Proteomes" id="UP000467334">
    <property type="component" value="Unassembled WGS sequence"/>
</dbReference>
<dbReference type="AlphaFoldDB" id="A0A7J5LH92"/>
<organism evidence="2 3">
    <name type="scientific">Bacteroides stercoris</name>
    <dbReference type="NCBI Taxonomy" id="46506"/>
    <lineage>
        <taxon>Bacteria</taxon>
        <taxon>Pseudomonadati</taxon>
        <taxon>Bacteroidota</taxon>
        <taxon>Bacteroidia</taxon>
        <taxon>Bacteroidales</taxon>
        <taxon>Bacteroidaceae</taxon>
        <taxon>Bacteroides</taxon>
    </lineage>
</organism>
<feature type="transmembrane region" description="Helical" evidence="1">
    <location>
        <begin position="347"/>
        <end position="364"/>
    </location>
</feature>
<feature type="transmembrane region" description="Helical" evidence="1">
    <location>
        <begin position="130"/>
        <end position="150"/>
    </location>
</feature>
<dbReference type="EMBL" id="WCLE01000002">
    <property type="protein sequence ID" value="KAB5316529.1"/>
    <property type="molecule type" value="Genomic_DNA"/>
</dbReference>
<dbReference type="InterPro" id="IPR049458">
    <property type="entry name" value="EpsG-like"/>
</dbReference>